<evidence type="ECO:0000313" key="1">
    <source>
        <dbReference type="EMBL" id="ERZ96847.1"/>
    </source>
</evidence>
<proteinExistence type="predicted"/>
<reference evidence="1" key="1">
    <citation type="submission" date="2013-07" db="EMBL/GenBank/DDBJ databases">
        <title>The genome of an arbuscular mycorrhizal fungus provides insights into the evolution of the oldest plant symbiosis.</title>
        <authorList>
            <consortium name="DOE Joint Genome Institute"/>
            <person name="Tisserant E."/>
            <person name="Malbreil M."/>
            <person name="Kuo A."/>
            <person name="Kohler A."/>
            <person name="Symeonidi A."/>
            <person name="Balestrini R."/>
            <person name="Charron P."/>
            <person name="Duensing N."/>
            <person name="Frei-dit-Frey N."/>
            <person name="Gianinazzi-Pearson V."/>
            <person name="Gilbert B."/>
            <person name="Handa Y."/>
            <person name="Hijri M."/>
            <person name="Kaul R."/>
            <person name="Kawaguchi M."/>
            <person name="Krajinski F."/>
            <person name="Lammers P."/>
            <person name="Lapierre D."/>
            <person name="Masclaux F.G."/>
            <person name="Murat C."/>
            <person name="Morin E."/>
            <person name="Ndikumana S."/>
            <person name="Pagni M."/>
            <person name="Petitpierre D."/>
            <person name="Requena N."/>
            <person name="Rosikiewicz P."/>
            <person name="Riley R."/>
            <person name="Saito K."/>
            <person name="San Clemente H."/>
            <person name="Shapiro H."/>
            <person name="van Tuinen D."/>
            <person name="Becard G."/>
            <person name="Bonfante P."/>
            <person name="Paszkowski U."/>
            <person name="Shachar-Hill Y."/>
            <person name="Young J.P."/>
            <person name="Sanders I.R."/>
            <person name="Henrissat B."/>
            <person name="Rensing S.A."/>
            <person name="Grigoriev I.V."/>
            <person name="Corradi N."/>
            <person name="Roux C."/>
            <person name="Martin F."/>
        </authorList>
    </citation>
    <scope>NUCLEOTIDE SEQUENCE</scope>
    <source>
        <strain evidence="1">DAOM 197198</strain>
    </source>
</reference>
<gene>
    <name evidence="1" type="ORF">GLOINDRAFT_12182</name>
</gene>
<organism evidence="1">
    <name type="scientific">Rhizophagus irregularis (strain DAOM 181602 / DAOM 197198 / MUCL 43194)</name>
    <name type="common">Arbuscular mycorrhizal fungus</name>
    <name type="synonym">Glomus intraradices</name>
    <dbReference type="NCBI Taxonomy" id="747089"/>
    <lineage>
        <taxon>Eukaryota</taxon>
        <taxon>Fungi</taxon>
        <taxon>Fungi incertae sedis</taxon>
        <taxon>Mucoromycota</taxon>
        <taxon>Glomeromycotina</taxon>
        <taxon>Glomeromycetes</taxon>
        <taxon>Glomerales</taxon>
        <taxon>Glomeraceae</taxon>
        <taxon>Rhizophagus</taxon>
    </lineage>
</organism>
<name>U9SS36_RHIID</name>
<dbReference type="HOGENOM" id="CLU_2980298_0_0_1"/>
<protein>
    <submittedName>
        <fullName evidence="1">Uncharacterized protein</fullName>
    </submittedName>
</protein>
<dbReference type="EMBL" id="KI300085">
    <property type="protein sequence ID" value="ERZ96847.1"/>
    <property type="molecule type" value="Genomic_DNA"/>
</dbReference>
<sequence length="58" mass="7201">MQDTENANEWIKWIEEVDSDKKYFKFYEYKQFNNIQHVEVICELKIQQEVDFHDIATE</sequence>
<dbReference type="AlphaFoldDB" id="U9SS36"/>
<accession>U9SS36</accession>